<accession>A0A0C4DZT7</accession>
<dbReference type="EMBL" id="GL876969">
    <property type="protein sequence ID" value="KLU86582.1"/>
    <property type="molecule type" value="Genomic_DNA"/>
</dbReference>
<dbReference type="InterPro" id="IPR000209">
    <property type="entry name" value="Peptidase_S8/S53_dom"/>
</dbReference>
<reference evidence="9" key="1">
    <citation type="submission" date="2010-05" db="EMBL/GenBank/DDBJ databases">
        <title>The Genome Sequence of Magnaporthe poae strain ATCC 64411.</title>
        <authorList>
            <consortium name="The Broad Institute Genome Sequencing Platform"/>
            <consortium name="Broad Institute Genome Sequencing Center for Infectious Disease"/>
            <person name="Ma L.-J."/>
            <person name="Dead R."/>
            <person name="Young S."/>
            <person name="Zeng Q."/>
            <person name="Koehrsen M."/>
            <person name="Alvarado L."/>
            <person name="Berlin A."/>
            <person name="Chapman S.B."/>
            <person name="Chen Z."/>
            <person name="Freedman E."/>
            <person name="Gellesch M."/>
            <person name="Goldberg J."/>
            <person name="Griggs A."/>
            <person name="Gujja S."/>
            <person name="Heilman E.R."/>
            <person name="Heiman D."/>
            <person name="Hepburn T."/>
            <person name="Howarth C."/>
            <person name="Jen D."/>
            <person name="Larson L."/>
            <person name="Mehta T."/>
            <person name="Neiman D."/>
            <person name="Pearson M."/>
            <person name="Roberts A."/>
            <person name="Saif S."/>
            <person name="Shea T."/>
            <person name="Shenoy N."/>
            <person name="Sisk P."/>
            <person name="Stolte C."/>
            <person name="Sykes S."/>
            <person name="Walk T."/>
            <person name="White J."/>
            <person name="Yandava C."/>
            <person name="Haas B."/>
            <person name="Nusbaum C."/>
            <person name="Birren B."/>
        </authorList>
    </citation>
    <scope>NUCLEOTIDE SEQUENCE</scope>
    <source>
        <strain evidence="9">ATCC 64411</strain>
    </source>
</reference>
<dbReference type="InterPro" id="IPR050131">
    <property type="entry name" value="Peptidase_S8_subtilisin-like"/>
</dbReference>
<feature type="active site" description="Charge relay system" evidence="5">
    <location>
        <position position="761"/>
    </location>
</feature>
<feature type="domain" description="DUF7580" evidence="8">
    <location>
        <begin position="81"/>
        <end position="439"/>
    </location>
</feature>
<dbReference type="Pfam" id="PF24476">
    <property type="entry name" value="DUF7580"/>
    <property type="match status" value="1"/>
</dbReference>
<feature type="active site" description="Charge relay system" evidence="5">
    <location>
        <position position="607"/>
    </location>
</feature>
<evidence type="ECO:0000313" key="10">
    <source>
        <dbReference type="EnsemblFungi" id="MAPG_05594T0"/>
    </source>
</evidence>
<reference evidence="10" key="5">
    <citation type="submission" date="2015-06" db="UniProtKB">
        <authorList>
            <consortium name="EnsemblFungi"/>
        </authorList>
    </citation>
    <scope>IDENTIFICATION</scope>
    <source>
        <strain evidence="10">ATCC 64411</strain>
    </source>
</reference>
<keyword evidence="4 5" id="KW-0720">Serine protease</keyword>
<reference evidence="10" key="4">
    <citation type="journal article" date="2015" name="G3 (Bethesda)">
        <title>Genome sequences of three phytopathogenic species of the Magnaporthaceae family of fungi.</title>
        <authorList>
            <person name="Okagaki L.H."/>
            <person name="Nunes C.C."/>
            <person name="Sailsbery J."/>
            <person name="Clay B."/>
            <person name="Brown D."/>
            <person name="John T."/>
            <person name="Oh Y."/>
            <person name="Young N."/>
            <person name="Fitzgerald M."/>
            <person name="Haas B.J."/>
            <person name="Zeng Q."/>
            <person name="Young S."/>
            <person name="Adiconis X."/>
            <person name="Fan L."/>
            <person name="Levin J.Z."/>
            <person name="Mitchell T.K."/>
            <person name="Okubara P.A."/>
            <person name="Farman M.L."/>
            <person name="Kohn L.M."/>
            <person name="Birren B."/>
            <person name="Ma L.-J."/>
            <person name="Dean R.A."/>
        </authorList>
    </citation>
    <scope>NUCLEOTIDE SEQUENCE</scope>
    <source>
        <strain evidence="10">ATCC 64411 / 73-15</strain>
    </source>
</reference>
<dbReference type="SUPFAM" id="SSF52743">
    <property type="entry name" value="Subtilisin-like"/>
    <property type="match status" value="1"/>
</dbReference>
<evidence type="ECO:0000256" key="1">
    <source>
        <dbReference type="ARBA" id="ARBA00011073"/>
    </source>
</evidence>
<keyword evidence="3 5" id="KW-0378">Hydrolase</keyword>
<dbReference type="Gene3D" id="3.40.50.200">
    <property type="entry name" value="Peptidase S8/S53 domain"/>
    <property type="match status" value="1"/>
</dbReference>
<dbReference type="GO" id="GO:0004252">
    <property type="term" value="F:serine-type endopeptidase activity"/>
    <property type="evidence" value="ECO:0007669"/>
    <property type="project" value="UniProtKB-UniRule"/>
</dbReference>
<evidence type="ECO:0000256" key="2">
    <source>
        <dbReference type="ARBA" id="ARBA00022670"/>
    </source>
</evidence>
<dbReference type="PROSITE" id="PS51892">
    <property type="entry name" value="SUBTILASE"/>
    <property type="match status" value="1"/>
</dbReference>
<dbReference type="eggNOG" id="ENOG502S0RE">
    <property type="taxonomic scope" value="Eukaryota"/>
</dbReference>
<dbReference type="EMBL" id="ADBL01001335">
    <property type="status" value="NOT_ANNOTATED_CDS"/>
    <property type="molecule type" value="Genomic_DNA"/>
</dbReference>
<keyword evidence="11" id="KW-1185">Reference proteome</keyword>
<evidence type="ECO:0000259" key="8">
    <source>
        <dbReference type="Pfam" id="PF24476"/>
    </source>
</evidence>
<sequence>MDWRPSLLSVKFALSSLEKAIPVFGGLSGEINQNVTRERRSVASRIIPALDGWLDSLPNPDDTRCSPAAVEDGLEERYGCDDDIRDSLNEFNDCLHKLWPSRCEAPHKLMLKLVPHRQYESGGQLAVDTLSSGHDQHWGRIVFTLRKRPPIVTVQESSSRRVKFADESTDDGDDFRGRAHDYTARPHDEANGVFHGSQADCPTLCSLIEKSGKERVCLRVDVESLTSSEPRGEKGIRSSKPTVALRDLLTPLKMVGCDDQTSREACLTPAQKAEVGLVLACSLLQLCRGQWGKGSREGAWLRRDWAEQGICFLPGVRNELDIGSPYLPWLLDSSAEEGGFDYHASSVVALATTLVQLQDDEVIQELDSIFQGLLDDGGMTPTTKYCALLELLNTEIFISYVDEKCQMAIKACLNGEFASSIGLEEEAATETLFRTLVVRPLSEYHHRMQQFTGRRGLAQRIQGTTRGKDKRHQSSRLPETVEAFPPSSQTATSWAYGEADDATGVAPRREIFQIQGAAFQAGQYAKPDDWLHGFKKISEDIAKIPKRCVSQPRGVRVAVLDTGVNLARQFFQSGARCKKIKQTANFVPDSRPVGAAFGAVGHDTFGHGSLMAQLLMEAAPMADVYIARVAENTHTLWESKEAIVKAIEWADDQDVDIISMSFGFADDDQAISTAIESVHTRRRGSVIFVASAGNSPYEREKFPARHRCVMAIYATDGYGTFAKSNPPLSGDPSLVFGTYGDQIPPRITAQYESDICQPGSSVATAIAAAIAAIMLAYVESLPWVGLAAADEARLEWELERRKERLQNLQKLRTREGMSSLFNRMAPQSIDQRRWICPIWFWMSRRGNAELETALLEVANGLHTPVPVRRFDGTAPL</sequence>
<dbReference type="EnsemblFungi" id="MAPG_05594T0">
    <property type="protein sequence ID" value="MAPG_05594T0"/>
    <property type="gene ID" value="MAPG_05594"/>
</dbReference>
<name>A0A0C4DZT7_MAGP6</name>
<dbReference type="VEuPathDB" id="FungiDB:MAPG_05594"/>
<evidence type="ECO:0000313" key="9">
    <source>
        <dbReference type="EMBL" id="KLU86582.1"/>
    </source>
</evidence>
<feature type="region of interest" description="Disordered" evidence="6">
    <location>
        <begin position="463"/>
        <end position="487"/>
    </location>
</feature>
<dbReference type="CDD" id="cd00306">
    <property type="entry name" value="Peptidases_S8_S53"/>
    <property type="match status" value="1"/>
</dbReference>
<reference evidence="9" key="3">
    <citation type="submission" date="2011-03" db="EMBL/GenBank/DDBJ databases">
        <title>Annotation of Magnaporthe poae ATCC 64411.</title>
        <authorList>
            <person name="Ma L.-J."/>
            <person name="Dead R."/>
            <person name="Young S.K."/>
            <person name="Zeng Q."/>
            <person name="Gargeya S."/>
            <person name="Fitzgerald M."/>
            <person name="Haas B."/>
            <person name="Abouelleil A."/>
            <person name="Alvarado L."/>
            <person name="Arachchi H.M."/>
            <person name="Berlin A."/>
            <person name="Brown A."/>
            <person name="Chapman S.B."/>
            <person name="Chen Z."/>
            <person name="Dunbar C."/>
            <person name="Freedman E."/>
            <person name="Gearin G."/>
            <person name="Gellesch M."/>
            <person name="Goldberg J."/>
            <person name="Griggs A."/>
            <person name="Gujja S."/>
            <person name="Heiman D."/>
            <person name="Howarth C."/>
            <person name="Larson L."/>
            <person name="Lui A."/>
            <person name="MacDonald P.J.P."/>
            <person name="Mehta T."/>
            <person name="Montmayeur A."/>
            <person name="Murphy C."/>
            <person name="Neiman D."/>
            <person name="Pearson M."/>
            <person name="Priest M."/>
            <person name="Roberts A."/>
            <person name="Saif S."/>
            <person name="Shea T."/>
            <person name="Shenoy N."/>
            <person name="Sisk P."/>
            <person name="Stolte C."/>
            <person name="Sykes S."/>
            <person name="Yandava C."/>
            <person name="Wortman J."/>
            <person name="Nusbaum C."/>
            <person name="Birren B."/>
        </authorList>
    </citation>
    <scope>NUCLEOTIDE SEQUENCE</scope>
    <source>
        <strain evidence="9">ATCC 64411</strain>
    </source>
</reference>
<dbReference type="PANTHER" id="PTHR43806">
    <property type="entry name" value="PEPTIDASE S8"/>
    <property type="match status" value="1"/>
</dbReference>
<dbReference type="OMA" id="RVAENTH"/>
<dbReference type="InterPro" id="IPR056002">
    <property type="entry name" value="DUF7580"/>
</dbReference>
<dbReference type="STRING" id="644358.A0A0C4DZT7"/>
<evidence type="ECO:0000313" key="11">
    <source>
        <dbReference type="Proteomes" id="UP000011715"/>
    </source>
</evidence>
<protein>
    <submittedName>
        <fullName evidence="9 10">Uncharacterized protein</fullName>
    </submittedName>
</protein>
<organism evidence="10 11">
    <name type="scientific">Magnaporthiopsis poae (strain ATCC 64411 / 73-15)</name>
    <name type="common">Kentucky bluegrass fungus</name>
    <name type="synonym">Magnaporthe poae</name>
    <dbReference type="NCBI Taxonomy" id="644358"/>
    <lineage>
        <taxon>Eukaryota</taxon>
        <taxon>Fungi</taxon>
        <taxon>Dikarya</taxon>
        <taxon>Ascomycota</taxon>
        <taxon>Pezizomycotina</taxon>
        <taxon>Sordariomycetes</taxon>
        <taxon>Sordariomycetidae</taxon>
        <taxon>Magnaporthales</taxon>
        <taxon>Magnaporthaceae</taxon>
        <taxon>Magnaporthiopsis</taxon>
    </lineage>
</organism>
<dbReference type="Pfam" id="PF00082">
    <property type="entry name" value="Peptidase_S8"/>
    <property type="match status" value="1"/>
</dbReference>
<comment type="similarity">
    <text evidence="1 5">Belongs to the peptidase S8 family.</text>
</comment>
<dbReference type="PANTHER" id="PTHR43806:SF11">
    <property type="entry name" value="CEREVISIN-RELATED"/>
    <property type="match status" value="1"/>
</dbReference>
<evidence type="ECO:0000256" key="5">
    <source>
        <dbReference type="PROSITE-ProRule" id="PRU01240"/>
    </source>
</evidence>
<reference evidence="11" key="2">
    <citation type="submission" date="2010-05" db="EMBL/GenBank/DDBJ databases">
        <title>The genome sequence of Magnaporthe poae strain ATCC 64411.</title>
        <authorList>
            <person name="Ma L.-J."/>
            <person name="Dead R."/>
            <person name="Young S."/>
            <person name="Zeng Q."/>
            <person name="Koehrsen M."/>
            <person name="Alvarado L."/>
            <person name="Berlin A."/>
            <person name="Chapman S.B."/>
            <person name="Chen Z."/>
            <person name="Freedman E."/>
            <person name="Gellesch M."/>
            <person name="Goldberg J."/>
            <person name="Griggs A."/>
            <person name="Gujja S."/>
            <person name="Heilman E.R."/>
            <person name="Heiman D."/>
            <person name="Hepburn T."/>
            <person name="Howarth C."/>
            <person name="Jen D."/>
            <person name="Larson L."/>
            <person name="Mehta T."/>
            <person name="Neiman D."/>
            <person name="Pearson M."/>
            <person name="Roberts A."/>
            <person name="Saif S."/>
            <person name="Shea T."/>
            <person name="Shenoy N."/>
            <person name="Sisk P."/>
            <person name="Stolte C."/>
            <person name="Sykes S."/>
            <person name="Walk T."/>
            <person name="White J."/>
            <person name="Yandava C."/>
            <person name="Haas B."/>
            <person name="Nusbaum C."/>
            <person name="Birren B."/>
        </authorList>
    </citation>
    <scope>NUCLEOTIDE SEQUENCE [LARGE SCALE GENOMIC DNA]</scope>
    <source>
        <strain evidence="11">ATCC 64411 / 73-15</strain>
    </source>
</reference>
<feature type="active site" description="Charge relay system" evidence="5">
    <location>
        <position position="561"/>
    </location>
</feature>
<dbReference type="OrthoDB" id="206201at2759"/>
<evidence type="ECO:0000259" key="7">
    <source>
        <dbReference type="Pfam" id="PF00082"/>
    </source>
</evidence>
<dbReference type="AlphaFoldDB" id="A0A0C4DZT7"/>
<feature type="region of interest" description="Disordered" evidence="6">
    <location>
        <begin position="158"/>
        <end position="177"/>
    </location>
</feature>
<dbReference type="GO" id="GO:0006508">
    <property type="term" value="P:proteolysis"/>
    <property type="evidence" value="ECO:0007669"/>
    <property type="project" value="UniProtKB-KW"/>
</dbReference>
<dbReference type="InterPro" id="IPR036852">
    <property type="entry name" value="Peptidase_S8/S53_dom_sf"/>
</dbReference>
<feature type="domain" description="Peptidase S8/S53" evidence="7">
    <location>
        <begin position="553"/>
        <end position="783"/>
    </location>
</feature>
<gene>
    <name evidence="9" type="ORF">MAPG_05594</name>
</gene>
<proteinExistence type="inferred from homology"/>
<evidence type="ECO:0000256" key="6">
    <source>
        <dbReference type="SAM" id="MobiDB-lite"/>
    </source>
</evidence>
<evidence type="ECO:0000256" key="3">
    <source>
        <dbReference type="ARBA" id="ARBA00022801"/>
    </source>
</evidence>
<evidence type="ECO:0000256" key="4">
    <source>
        <dbReference type="ARBA" id="ARBA00022825"/>
    </source>
</evidence>
<keyword evidence="2 5" id="KW-0645">Protease</keyword>
<dbReference type="Proteomes" id="UP000011715">
    <property type="component" value="Unassembled WGS sequence"/>
</dbReference>